<sequence length="131" mass="16093">MYTANRVFELQYSRFAIVLQLFIFIVIISLLYSFLSIFLWLLSVVIMGVAWFVFQKKPQIQHFEFLDDQDWIFCFHHFPQSIQRRKITKMIDHQCYIVIYFDDPLHQPYIIWWDQLSILQWKNLKILAKLV</sequence>
<evidence type="ECO:0000313" key="2">
    <source>
        <dbReference type="EMBL" id="RZF57051.1"/>
    </source>
</evidence>
<evidence type="ECO:0000313" key="3">
    <source>
        <dbReference type="Proteomes" id="UP000292110"/>
    </source>
</evidence>
<comment type="caution">
    <text evidence="2">The sequence shown here is derived from an EMBL/GenBank/DDBJ whole genome shotgun (WGS) entry which is preliminary data.</text>
</comment>
<dbReference type="RefSeq" id="WP_130160958.1">
    <property type="nucleotide sequence ID" value="NZ_SGIM01000001.1"/>
</dbReference>
<dbReference type="Proteomes" id="UP000292110">
    <property type="component" value="Unassembled WGS sequence"/>
</dbReference>
<accession>A0A4Q6XEE5</accession>
<feature type="transmembrane region" description="Helical" evidence="1">
    <location>
        <begin position="37"/>
        <end position="54"/>
    </location>
</feature>
<feature type="transmembrane region" description="Helical" evidence="1">
    <location>
        <begin position="12"/>
        <end position="31"/>
    </location>
</feature>
<organism evidence="2 3">
    <name type="scientific">Acinetobacter halotolerans</name>
    <dbReference type="NCBI Taxonomy" id="1752076"/>
    <lineage>
        <taxon>Bacteria</taxon>
        <taxon>Pseudomonadati</taxon>
        <taxon>Pseudomonadota</taxon>
        <taxon>Gammaproteobacteria</taxon>
        <taxon>Moraxellales</taxon>
        <taxon>Moraxellaceae</taxon>
        <taxon>Acinetobacter</taxon>
    </lineage>
</organism>
<protein>
    <submittedName>
        <fullName evidence="2">Uncharacterized protein</fullName>
    </submittedName>
</protein>
<gene>
    <name evidence="2" type="ORF">EXE30_01980</name>
</gene>
<proteinExistence type="predicted"/>
<evidence type="ECO:0000256" key="1">
    <source>
        <dbReference type="SAM" id="Phobius"/>
    </source>
</evidence>
<keyword evidence="3" id="KW-1185">Reference proteome</keyword>
<name>A0A4Q6XEE5_9GAMM</name>
<keyword evidence="1" id="KW-1133">Transmembrane helix</keyword>
<dbReference type="EMBL" id="SGIM01000001">
    <property type="protein sequence ID" value="RZF57051.1"/>
    <property type="molecule type" value="Genomic_DNA"/>
</dbReference>
<keyword evidence="1" id="KW-0472">Membrane</keyword>
<reference evidence="2 3" key="1">
    <citation type="submission" date="2019-02" db="EMBL/GenBank/DDBJ databases">
        <title>The draft genome of Acinetobacter halotolerans strain JCM 31009.</title>
        <authorList>
            <person name="Qin J."/>
            <person name="Feng Y."/>
            <person name="Nemec A."/>
            <person name="Zong Z."/>
        </authorList>
    </citation>
    <scope>NUCLEOTIDE SEQUENCE [LARGE SCALE GENOMIC DNA]</scope>
    <source>
        <strain evidence="2 3">JCM 31009</strain>
    </source>
</reference>
<dbReference type="AlphaFoldDB" id="A0A4Q6XEE5"/>
<keyword evidence="1" id="KW-0812">Transmembrane</keyword>